<proteinExistence type="predicted"/>
<accession>A0A067RBE2</accession>
<dbReference type="Proteomes" id="UP000027135">
    <property type="component" value="Unassembled WGS sequence"/>
</dbReference>
<name>A0A067RBE2_ZOONE</name>
<keyword evidence="2" id="KW-1185">Reference proteome</keyword>
<protein>
    <submittedName>
        <fullName evidence="1">Uncharacterized protein</fullName>
    </submittedName>
</protein>
<sequence length="115" mass="13066">MVCMCPTFFKVVTPSRLVGRQVYQRFGQTYCLHCDHFSPEDGDSMFMQNVGICLQVHTAQKTRSPPWELQHTHGLHSFSIATNSFPNANVSQTNYVKVLNDGGDFKDCQQTSQYV</sequence>
<evidence type="ECO:0000313" key="1">
    <source>
        <dbReference type="EMBL" id="KDR21072.1"/>
    </source>
</evidence>
<evidence type="ECO:0000313" key="2">
    <source>
        <dbReference type="Proteomes" id="UP000027135"/>
    </source>
</evidence>
<dbReference type="EMBL" id="KK852573">
    <property type="protein sequence ID" value="KDR21072.1"/>
    <property type="molecule type" value="Genomic_DNA"/>
</dbReference>
<dbReference type="InParanoid" id="A0A067RBE2"/>
<reference evidence="1 2" key="1">
    <citation type="journal article" date="2014" name="Nat. Commun.">
        <title>Molecular traces of alternative social organization in a termite genome.</title>
        <authorList>
            <person name="Terrapon N."/>
            <person name="Li C."/>
            <person name="Robertson H.M."/>
            <person name="Ji L."/>
            <person name="Meng X."/>
            <person name="Booth W."/>
            <person name="Chen Z."/>
            <person name="Childers C.P."/>
            <person name="Glastad K.M."/>
            <person name="Gokhale K."/>
            <person name="Gowin J."/>
            <person name="Gronenberg W."/>
            <person name="Hermansen R.A."/>
            <person name="Hu H."/>
            <person name="Hunt B.G."/>
            <person name="Huylmans A.K."/>
            <person name="Khalil S.M."/>
            <person name="Mitchell R.D."/>
            <person name="Munoz-Torres M.C."/>
            <person name="Mustard J.A."/>
            <person name="Pan H."/>
            <person name="Reese J.T."/>
            <person name="Scharf M.E."/>
            <person name="Sun F."/>
            <person name="Vogel H."/>
            <person name="Xiao J."/>
            <person name="Yang W."/>
            <person name="Yang Z."/>
            <person name="Yang Z."/>
            <person name="Zhou J."/>
            <person name="Zhu J."/>
            <person name="Brent C.S."/>
            <person name="Elsik C.G."/>
            <person name="Goodisman M.A."/>
            <person name="Liberles D.A."/>
            <person name="Roe R.M."/>
            <person name="Vargo E.L."/>
            <person name="Vilcinskas A."/>
            <person name="Wang J."/>
            <person name="Bornberg-Bauer E."/>
            <person name="Korb J."/>
            <person name="Zhang G."/>
            <person name="Liebig J."/>
        </authorList>
    </citation>
    <scope>NUCLEOTIDE SEQUENCE [LARGE SCALE GENOMIC DNA]</scope>
    <source>
        <tissue evidence="1">Whole organism</tissue>
    </source>
</reference>
<dbReference type="AlphaFoldDB" id="A0A067RBE2"/>
<organism evidence="1 2">
    <name type="scientific">Zootermopsis nevadensis</name>
    <name type="common">Dampwood termite</name>
    <dbReference type="NCBI Taxonomy" id="136037"/>
    <lineage>
        <taxon>Eukaryota</taxon>
        <taxon>Metazoa</taxon>
        <taxon>Ecdysozoa</taxon>
        <taxon>Arthropoda</taxon>
        <taxon>Hexapoda</taxon>
        <taxon>Insecta</taxon>
        <taxon>Pterygota</taxon>
        <taxon>Neoptera</taxon>
        <taxon>Polyneoptera</taxon>
        <taxon>Dictyoptera</taxon>
        <taxon>Blattodea</taxon>
        <taxon>Blattoidea</taxon>
        <taxon>Termitoidae</taxon>
        <taxon>Termopsidae</taxon>
        <taxon>Zootermopsis</taxon>
    </lineage>
</organism>
<gene>
    <name evidence="1" type="ORF">L798_04131</name>
</gene>